<gene>
    <name evidence="7" type="ORF">INT45_000943</name>
</gene>
<feature type="transmembrane region" description="Helical" evidence="6">
    <location>
        <begin position="56"/>
        <end position="73"/>
    </location>
</feature>
<sequence>WTMVFLIFVMISIFFCGSSLTLGSSRMVYAFARDGAMPLSEQLHKLDSRTKNPVNAVWFNIIIAGVVGVLYMINSTAYEAIVSVNTIGSQLSYLVPIVLRITVSRTSFSPGPWNLGRYSTIAGVLSSCWLLFTCCLFICPTEAPITADNMNYAIAPFAFIMILSGGYFAIWGRKWFTGPVRVINGQEVVLGDDDSITSVKKEKEEFASSSSSN</sequence>
<dbReference type="Gene3D" id="1.20.1740.10">
    <property type="entry name" value="Amino acid/polyamine transporter I"/>
    <property type="match status" value="1"/>
</dbReference>
<evidence type="ECO:0000256" key="1">
    <source>
        <dbReference type="ARBA" id="ARBA00004141"/>
    </source>
</evidence>
<comment type="subcellular location">
    <subcellularLocation>
        <location evidence="1">Membrane</location>
        <topology evidence="1">Multi-pass membrane protein</topology>
    </subcellularLocation>
</comment>
<feature type="non-terminal residue" evidence="7">
    <location>
        <position position="1"/>
    </location>
</feature>
<proteinExistence type="predicted"/>
<evidence type="ECO:0000313" key="8">
    <source>
        <dbReference type="Proteomes" id="UP000646827"/>
    </source>
</evidence>
<reference evidence="7 8" key="1">
    <citation type="submission" date="2020-12" db="EMBL/GenBank/DDBJ databases">
        <title>Metabolic potential, ecology and presence of endohyphal bacteria is reflected in genomic diversity of Mucoromycotina.</title>
        <authorList>
            <person name="Muszewska A."/>
            <person name="Okrasinska A."/>
            <person name="Steczkiewicz K."/>
            <person name="Drgas O."/>
            <person name="Orlowska M."/>
            <person name="Perlinska-Lenart U."/>
            <person name="Aleksandrzak-Piekarczyk T."/>
            <person name="Szatraj K."/>
            <person name="Zielenkiewicz U."/>
            <person name="Pilsyk S."/>
            <person name="Malc E."/>
            <person name="Mieczkowski P."/>
            <person name="Kruszewska J.S."/>
            <person name="Biernat P."/>
            <person name="Pawlowska J."/>
        </authorList>
    </citation>
    <scope>NUCLEOTIDE SEQUENCE [LARGE SCALE GENOMIC DNA]</scope>
    <source>
        <strain evidence="7 8">CBS 142.35</strain>
    </source>
</reference>
<dbReference type="GO" id="GO:0016020">
    <property type="term" value="C:membrane"/>
    <property type="evidence" value="ECO:0007669"/>
    <property type="project" value="UniProtKB-SubCell"/>
</dbReference>
<organism evidence="7 8">
    <name type="scientific">Circinella minor</name>
    <dbReference type="NCBI Taxonomy" id="1195481"/>
    <lineage>
        <taxon>Eukaryota</taxon>
        <taxon>Fungi</taxon>
        <taxon>Fungi incertae sedis</taxon>
        <taxon>Mucoromycota</taxon>
        <taxon>Mucoromycotina</taxon>
        <taxon>Mucoromycetes</taxon>
        <taxon>Mucorales</taxon>
        <taxon>Lichtheimiaceae</taxon>
        <taxon>Circinella</taxon>
    </lineage>
</organism>
<dbReference type="Pfam" id="PF13520">
    <property type="entry name" value="AA_permease_2"/>
    <property type="match status" value="1"/>
</dbReference>
<dbReference type="InterPro" id="IPR002293">
    <property type="entry name" value="AA/rel_permease1"/>
</dbReference>
<feature type="transmembrane region" description="Helical" evidence="6">
    <location>
        <begin position="119"/>
        <end position="139"/>
    </location>
</feature>
<dbReference type="PANTHER" id="PTHR45649:SF26">
    <property type="entry name" value="OS04G0435100 PROTEIN"/>
    <property type="match status" value="1"/>
</dbReference>
<evidence type="ECO:0000256" key="3">
    <source>
        <dbReference type="ARBA" id="ARBA00022692"/>
    </source>
</evidence>
<dbReference type="OrthoDB" id="10054429at2759"/>
<evidence type="ECO:0008006" key="9">
    <source>
        <dbReference type="Google" id="ProtNLM"/>
    </source>
</evidence>
<keyword evidence="8" id="KW-1185">Reference proteome</keyword>
<dbReference type="GO" id="GO:0022857">
    <property type="term" value="F:transmembrane transporter activity"/>
    <property type="evidence" value="ECO:0007669"/>
    <property type="project" value="InterPro"/>
</dbReference>
<feature type="transmembrane region" description="Helical" evidence="6">
    <location>
        <begin position="80"/>
        <end position="99"/>
    </location>
</feature>
<keyword evidence="2" id="KW-0813">Transport</keyword>
<evidence type="ECO:0000256" key="2">
    <source>
        <dbReference type="ARBA" id="ARBA00022448"/>
    </source>
</evidence>
<keyword evidence="5 6" id="KW-0472">Membrane</keyword>
<dbReference type="PANTHER" id="PTHR45649">
    <property type="entry name" value="AMINO-ACID PERMEASE BAT1"/>
    <property type="match status" value="1"/>
</dbReference>
<feature type="transmembrane region" description="Helical" evidence="6">
    <location>
        <begin position="151"/>
        <end position="170"/>
    </location>
</feature>
<evidence type="ECO:0000256" key="6">
    <source>
        <dbReference type="SAM" id="Phobius"/>
    </source>
</evidence>
<accession>A0A8H7RYI5</accession>
<dbReference type="Proteomes" id="UP000646827">
    <property type="component" value="Unassembled WGS sequence"/>
</dbReference>
<name>A0A8H7RYI5_9FUNG</name>
<dbReference type="AlphaFoldDB" id="A0A8H7RYI5"/>
<keyword evidence="3 6" id="KW-0812">Transmembrane</keyword>
<evidence type="ECO:0000313" key="7">
    <source>
        <dbReference type="EMBL" id="KAG2218517.1"/>
    </source>
</evidence>
<protein>
    <recommendedName>
        <fullName evidence="9">Amino acid permease</fullName>
    </recommendedName>
</protein>
<dbReference type="EMBL" id="JAEPRB010000225">
    <property type="protein sequence ID" value="KAG2218517.1"/>
    <property type="molecule type" value="Genomic_DNA"/>
</dbReference>
<comment type="caution">
    <text evidence="7">The sequence shown here is derived from an EMBL/GenBank/DDBJ whole genome shotgun (WGS) entry which is preliminary data.</text>
</comment>
<evidence type="ECO:0000256" key="4">
    <source>
        <dbReference type="ARBA" id="ARBA00022989"/>
    </source>
</evidence>
<keyword evidence="4 6" id="KW-1133">Transmembrane helix</keyword>
<evidence type="ECO:0000256" key="5">
    <source>
        <dbReference type="ARBA" id="ARBA00023136"/>
    </source>
</evidence>